<feature type="domain" description="Histidine kinase" evidence="6">
    <location>
        <begin position="278"/>
        <end position="500"/>
    </location>
</feature>
<dbReference type="InterPro" id="IPR001789">
    <property type="entry name" value="Sig_transdc_resp-reg_receiver"/>
</dbReference>
<keyword evidence="5" id="KW-0472">Membrane</keyword>
<protein>
    <recommendedName>
        <fullName evidence="2">histidine kinase</fullName>
        <ecNumber evidence="2">2.7.13.3</ecNumber>
    </recommendedName>
</protein>
<dbReference type="Pfam" id="PF00072">
    <property type="entry name" value="Response_reg"/>
    <property type="match status" value="1"/>
</dbReference>
<evidence type="ECO:0000256" key="3">
    <source>
        <dbReference type="ARBA" id="ARBA00022553"/>
    </source>
</evidence>
<dbReference type="Gene3D" id="3.30.565.10">
    <property type="entry name" value="Histidine kinase-like ATPase, C-terminal domain"/>
    <property type="match status" value="1"/>
</dbReference>
<name>A0A502FZM0_9SPHN</name>
<proteinExistence type="predicted"/>
<dbReference type="InterPro" id="IPR005467">
    <property type="entry name" value="His_kinase_dom"/>
</dbReference>
<sequence>MSGTAGEASDDDPSRSIWRTITLVVVAALGVFVLVALILTLGDANRQRDRALKLQTHSYEVMILSANLSGTIARAEASLGRYVISADTNLGQTYSANWQLAGQQLGRLDRITRDNREQQALIIPLRRAFDARGAELSTIALNTFYKRNGQAIPLYYKARQSASLTEIDDLLDKIGTQERSLLADRTGDAMRSVARSSGLASTLSVLGILLLVGAVALGWLTVTALGQRAVARAEADAERDRAIELEAAVERASAVLLAQESKLRQVQKMEAVGQLTGGIAHDFNNMLAVVLGGLELAKRQLGADSSAAHRHIDNATEGANRAAALTRQLLAFSREEALRTEPIEPVALVLGMSDLLDRTLGDGVSVAVDAAQDAAWLVRSDRHQLENAVLNLAVNARDAMNGRGTLTITAAGVTLTEGAVGTCHAGDYVALRVADTGCGMSADLLERVFEPFFTTKPAGKGTGLGLSQVFAFVRQADGQVGLESVVGEGTTVTIYLPRYHAEAAGTPRPEAKADAPVEQPALDILVVEDDPRVLAATMGALAELGHRPIACDDPLAAPAMLAQAGHVDLLVSDVLMPGQTGPEMVAALLPGHPELAILFVTGYAGEAGGEAEFGGHHVLRKPFTLIALERAVAAAIAARAATMLDRIAAE</sequence>
<dbReference type="GO" id="GO:0000155">
    <property type="term" value="F:phosphorelay sensor kinase activity"/>
    <property type="evidence" value="ECO:0007669"/>
    <property type="project" value="InterPro"/>
</dbReference>
<dbReference type="PROSITE" id="PS50110">
    <property type="entry name" value="RESPONSE_REGULATORY"/>
    <property type="match status" value="1"/>
</dbReference>
<dbReference type="PANTHER" id="PTHR43065:SF42">
    <property type="entry name" value="TWO-COMPONENT SENSOR PPRA"/>
    <property type="match status" value="1"/>
</dbReference>
<evidence type="ECO:0000259" key="6">
    <source>
        <dbReference type="PROSITE" id="PS50109"/>
    </source>
</evidence>
<dbReference type="Pfam" id="PF05227">
    <property type="entry name" value="CHASE3"/>
    <property type="match status" value="1"/>
</dbReference>
<feature type="transmembrane region" description="Helical" evidence="5">
    <location>
        <begin position="20"/>
        <end position="41"/>
    </location>
</feature>
<keyword evidence="5" id="KW-0812">Transmembrane</keyword>
<comment type="caution">
    <text evidence="8">The sequence shown here is derived from an EMBL/GenBank/DDBJ whole genome shotgun (WGS) entry which is preliminary data.</text>
</comment>
<keyword evidence="3 4" id="KW-0597">Phosphoprotein</keyword>
<comment type="catalytic activity">
    <reaction evidence="1">
        <text>ATP + protein L-histidine = ADP + protein N-phospho-L-histidine.</text>
        <dbReference type="EC" id="2.7.13.3"/>
    </reaction>
</comment>
<evidence type="ECO:0000256" key="2">
    <source>
        <dbReference type="ARBA" id="ARBA00012438"/>
    </source>
</evidence>
<dbReference type="OrthoDB" id="9796100at2"/>
<dbReference type="EMBL" id="RCZC01000002">
    <property type="protein sequence ID" value="TPG54964.1"/>
    <property type="molecule type" value="Genomic_DNA"/>
</dbReference>
<dbReference type="InterPro" id="IPR036890">
    <property type="entry name" value="HATPase_C_sf"/>
</dbReference>
<reference evidence="8 9" key="1">
    <citation type="journal article" date="2019" name="Environ. Microbiol.">
        <title>Species interactions and distinct microbial communities in high Arctic permafrost affected cryosols are associated with the CH4 and CO2 gas fluxes.</title>
        <authorList>
            <person name="Altshuler I."/>
            <person name="Hamel J."/>
            <person name="Turney S."/>
            <person name="Magnuson E."/>
            <person name="Levesque R."/>
            <person name="Greer C."/>
            <person name="Whyte L.G."/>
        </authorList>
    </citation>
    <scope>NUCLEOTIDE SEQUENCE [LARGE SCALE GENOMIC DNA]</scope>
    <source>
        <strain evidence="8 9">E6.1</strain>
    </source>
</reference>
<dbReference type="PRINTS" id="PR00344">
    <property type="entry name" value="BCTRLSENSOR"/>
</dbReference>
<dbReference type="SMART" id="SM00387">
    <property type="entry name" value="HATPase_c"/>
    <property type="match status" value="1"/>
</dbReference>
<dbReference type="InterPro" id="IPR004358">
    <property type="entry name" value="Sig_transdc_His_kin-like_C"/>
</dbReference>
<evidence type="ECO:0000256" key="5">
    <source>
        <dbReference type="SAM" id="Phobius"/>
    </source>
</evidence>
<dbReference type="InterPro" id="IPR003594">
    <property type="entry name" value="HATPase_dom"/>
</dbReference>
<evidence type="ECO:0000313" key="9">
    <source>
        <dbReference type="Proteomes" id="UP000319931"/>
    </source>
</evidence>
<dbReference type="InterPro" id="IPR036097">
    <property type="entry name" value="HisK_dim/P_sf"/>
</dbReference>
<dbReference type="Proteomes" id="UP000319931">
    <property type="component" value="Unassembled WGS sequence"/>
</dbReference>
<keyword evidence="9" id="KW-1185">Reference proteome</keyword>
<accession>A0A502FZM0</accession>
<dbReference type="RefSeq" id="WP_140850101.1">
    <property type="nucleotide sequence ID" value="NZ_RCZC01000002.1"/>
</dbReference>
<dbReference type="CDD" id="cd00082">
    <property type="entry name" value="HisKA"/>
    <property type="match status" value="1"/>
</dbReference>
<dbReference type="AlphaFoldDB" id="A0A502FZM0"/>
<evidence type="ECO:0000259" key="7">
    <source>
        <dbReference type="PROSITE" id="PS50110"/>
    </source>
</evidence>
<dbReference type="Gene3D" id="3.40.50.2300">
    <property type="match status" value="1"/>
</dbReference>
<feature type="transmembrane region" description="Helical" evidence="5">
    <location>
        <begin position="199"/>
        <end position="220"/>
    </location>
</feature>
<feature type="domain" description="Response regulatory" evidence="7">
    <location>
        <begin position="523"/>
        <end position="636"/>
    </location>
</feature>
<evidence type="ECO:0000256" key="4">
    <source>
        <dbReference type="PROSITE-ProRule" id="PRU00169"/>
    </source>
</evidence>
<dbReference type="PANTHER" id="PTHR43065">
    <property type="entry name" value="SENSOR HISTIDINE KINASE"/>
    <property type="match status" value="1"/>
</dbReference>
<dbReference type="EC" id="2.7.13.3" evidence="2"/>
<dbReference type="Pfam" id="PF02518">
    <property type="entry name" value="HATPase_c"/>
    <property type="match status" value="1"/>
</dbReference>
<dbReference type="InterPro" id="IPR011006">
    <property type="entry name" value="CheY-like_superfamily"/>
</dbReference>
<dbReference type="PROSITE" id="PS50109">
    <property type="entry name" value="HIS_KIN"/>
    <property type="match status" value="1"/>
</dbReference>
<dbReference type="SUPFAM" id="SSF47384">
    <property type="entry name" value="Homodimeric domain of signal transducing histidine kinase"/>
    <property type="match status" value="1"/>
</dbReference>
<dbReference type="SUPFAM" id="SSF55874">
    <property type="entry name" value="ATPase domain of HSP90 chaperone/DNA topoisomerase II/histidine kinase"/>
    <property type="match status" value="1"/>
</dbReference>
<dbReference type="InterPro" id="IPR007891">
    <property type="entry name" value="CHASE3"/>
</dbReference>
<dbReference type="SMART" id="SM00388">
    <property type="entry name" value="HisKA"/>
    <property type="match status" value="1"/>
</dbReference>
<feature type="modified residue" description="4-aspartylphosphate" evidence="4">
    <location>
        <position position="573"/>
    </location>
</feature>
<dbReference type="SMART" id="SM00448">
    <property type="entry name" value="REC"/>
    <property type="match status" value="1"/>
</dbReference>
<gene>
    <name evidence="8" type="ORF">EAH76_10255</name>
</gene>
<keyword evidence="5" id="KW-1133">Transmembrane helix</keyword>
<evidence type="ECO:0000256" key="1">
    <source>
        <dbReference type="ARBA" id="ARBA00000085"/>
    </source>
</evidence>
<dbReference type="Gene3D" id="1.10.287.130">
    <property type="match status" value="1"/>
</dbReference>
<evidence type="ECO:0000313" key="8">
    <source>
        <dbReference type="EMBL" id="TPG54964.1"/>
    </source>
</evidence>
<dbReference type="InterPro" id="IPR003661">
    <property type="entry name" value="HisK_dim/P_dom"/>
</dbReference>
<organism evidence="8 9">
    <name type="scientific">Sphingomonas glacialis</name>
    <dbReference type="NCBI Taxonomy" id="658225"/>
    <lineage>
        <taxon>Bacteria</taxon>
        <taxon>Pseudomonadati</taxon>
        <taxon>Pseudomonadota</taxon>
        <taxon>Alphaproteobacteria</taxon>
        <taxon>Sphingomonadales</taxon>
        <taxon>Sphingomonadaceae</taxon>
        <taxon>Sphingomonas</taxon>
    </lineage>
</organism>
<dbReference type="Pfam" id="PF00512">
    <property type="entry name" value="HisKA"/>
    <property type="match status" value="1"/>
</dbReference>
<dbReference type="SUPFAM" id="SSF52172">
    <property type="entry name" value="CheY-like"/>
    <property type="match status" value="1"/>
</dbReference>